<dbReference type="InterPro" id="IPR051203">
    <property type="entry name" value="Polysaccharide_Synthase-Rel"/>
</dbReference>
<dbReference type="EMBL" id="PEZZ01000012">
    <property type="protein sequence ID" value="PIS05306.1"/>
    <property type="molecule type" value="Genomic_DNA"/>
</dbReference>
<proteinExistence type="inferred from homology"/>
<name>A0A2H0W1T8_9BACT</name>
<dbReference type="InterPro" id="IPR020025">
    <property type="entry name" value="PseB"/>
</dbReference>
<dbReference type="NCBIfam" id="TIGR03589">
    <property type="entry name" value="PseB"/>
    <property type="match status" value="1"/>
</dbReference>
<organism evidence="3 4">
    <name type="scientific">Candidatus Buchananbacteria bacterium CG10_big_fil_rev_8_21_14_0_10_42_9</name>
    <dbReference type="NCBI Taxonomy" id="1974526"/>
    <lineage>
        <taxon>Bacteria</taxon>
        <taxon>Candidatus Buchananiibacteriota</taxon>
    </lineage>
</organism>
<evidence type="ECO:0000259" key="2">
    <source>
        <dbReference type="Pfam" id="PF02719"/>
    </source>
</evidence>
<dbReference type="Pfam" id="PF02719">
    <property type="entry name" value="Polysacc_synt_2"/>
    <property type="match status" value="1"/>
</dbReference>
<gene>
    <name evidence="3" type="primary">pseB</name>
    <name evidence="3" type="ORF">COT81_01975</name>
</gene>
<sequence length="332" mass="37509">MLDGKTILITGGTGSFGRNFVKHILANYNPKKVIVFSRDELKQSQMRHKLSDARVRYFIGDIRDLSRLQRAFHGVDVIIHAAALKQIDALEYNPFEAINTNILGTKNVIEAAIDQRVKKVVFVSTDKAAQPVNLYGATKLCAEKLIIDANTYSPTTTHFSCVRYGNVLGSRGSIVEVLLRGKKDGTVQSIKITDERMTRFWITLDQAFALVMFALEHMAGGEIFVPRIPSMKIVDLFDAIVPELKREIMGIRPGEKLHEVLLTSDEARHAYGLEEYFVILPESREIFDIEERFKKFIGQGQALPNDFSFASDKNEEWITKESLKTIIDSLDI</sequence>
<accession>A0A2H0W1T8</accession>
<dbReference type="PANTHER" id="PTHR43318">
    <property type="entry name" value="UDP-N-ACETYLGLUCOSAMINE 4,6-DEHYDRATASE"/>
    <property type="match status" value="1"/>
</dbReference>
<dbReference type="Gene3D" id="3.40.50.720">
    <property type="entry name" value="NAD(P)-binding Rossmann-like Domain"/>
    <property type="match status" value="1"/>
</dbReference>
<evidence type="ECO:0000256" key="1">
    <source>
        <dbReference type="ARBA" id="ARBA00007430"/>
    </source>
</evidence>
<evidence type="ECO:0000313" key="3">
    <source>
        <dbReference type="EMBL" id="PIS05306.1"/>
    </source>
</evidence>
<dbReference type="SUPFAM" id="SSF51735">
    <property type="entry name" value="NAD(P)-binding Rossmann-fold domains"/>
    <property type="match status" value="1"/>
</dbReference>
<evidence type="ECO:0000313" key="4">
    <source>
        <dbReference type="Proteomes" id="UP000230935"/>
    </source>
</evidence>
<protein>
    <submittedName>
        <fullName evidence="3">UDP-N-acetylglucosamine 4,6-dehydratase (Inverting)</fullName>
    </submittedName>
</protein>
<dbReference type="AlphaFoldDB" id="A0A2H0W1T8"/>
<reference evidence="4" key="1">
    <citation type="submission" date="2017-09" db="EMBL/GenBank/DDBJ databases">
        <title>Depth-based differentiation of microbial function through sediment-hosted aquifers and enrichment of novel symbionts in the deep terrestrial subsurface.</title>
        <authorList>
            <person name="Probst A.J."/>
            <person name="Ladd B."/>
            <person name="Jarett J.K."/>
            <person name="Geller-Mcgrath D.E."/>
            <person name="Sieber C.M.K."/>
            <person name="Emerson J.B."/>
            <person name="Anantharaman K."/>
            <person name="Thomas B.C."/>
            <person name="Malmstrom R."/>
            <person name="Stieglmeier M."/>
            <person name="Klingl A."/>
            <person name="Woyke T."/>
            <person name="Ryan C.M."/>
            <person name="Banfield J.F."/>
        </authorList>
    </citation>
    <scope>NUCLEOTIDE SEQUENCE [LARGE SCALE GENOMIC DNA]</scope>
</reference>
<dbReference type="InterPro" id="IPR036291">
    <property type="entry name" value="NAD(P)-bd_dom_sf"/>
</dbReference>
<comment type="caution">
    <text evidence="3">The sequence shown here is derived from an EMBL/GenBank/DDBJ whole genome shotgun (WGS) entry which is preliminary data.</text>
</comment>
<dbReference type="Proteomes" id="UP000230935">
    <property type="component" value="Unassembled WGS sequence"/>
</dbReference>
<dbReference type="InterPro" id="IPR003869">
    <property type="entry name" value="Polysac_CapD-like"/>
</dbReference>
<feature type="domain" description="Polysaccharide biosynthesis protein CapD-like" evidence="2">
    <location>
        <begin position="7"/>
        <end position="279"/>
    </location>
</feature>
<dbReference type="CDD" id="cd05237">
    <property type="entry name" value="UDP_invert_4-6DH_SDR_e"/>
    <property type="match status" value="1"/>
</dbReference>
<dbReference type="PANTHER" id="PTHR43318:SF2">
    <property type="entry name" value="UDP-N-ACETYLGLUCOSAMINE 4,6-DEHYDRATASE (INVERTING)"/>
    <property type="match status" value="1"/>
</dbReference>
<comment type="similarity">
    <text evidence="1">Belongs to the polysaccharide synthase family.</text>
</comment>